<feature type="region of interest" description="Disordered" evidence="7">
    <location>
        <begin position="179"/>
        <end position="215"/>
    </location>
</feature>
<evidence type="ECO:0000256" key="5">
    <source>
        <dbReference type="ARBA" id="ARBA00023242"/>
    </source>
</evidence>
<dbReference type="GO" id="GO:0045944">
    <property type="term" value="P:positive regulation of transcription by RNA polymerase II"/>
    <property type="evidence" value="ECO:0007669"/>
    <property type="project" value="InterPro"/>
</dbReference>
<proteinExistence type="predicted"/>
<dbReference type="PROSITE" id="PS50066">
    <property type="entry name" value="MADS_BOX_2"/>
    <property type="match status" value="1"/>
</dbReference>
<dbReference type="Pfam" id="PF01486">
    <property type="entry name" value="K-box"/>
    <property type="match status" value="1"/>
</dbReference>
<dbReference type="Pfam" id="PF00319">
    <property type="entry name" value="SRF-TF"/>
    <property type="match status" value="1"/>
</dbReference>
<keyword evidence="12" id="KW-1185">Reference proteome</keyword>
<feature type="compositionally biased region" description="Basic and acidic residues" evidence="7">
    <location>
        <begin position="206"/>
        <end position="215"/>
    </location>
</feature>
<dbReference type="Proteomes" id="UP000012960">
    <property type="component" value="Unplaced"/>
</dbReference>
<dbReference type="Gramene" id="Ma11_t19830.1">
    <property type="protein sequence ID" value="Ma11_p19830.1"/>
    <property type="gene ID" value="Ma11_g19830"/>
</dbReference>
<reference evidence="11" key="2">
    <citation type="submission" date="2021-05" db="UniProtKB">
        <authorList>
            <consortium name="EnsemblPlants"/>
        </authorList>
    </citation>
    <scope>IDENTIFICATION</scope>
    <source>
        <strain evidence="11">subsp. malaccensis</strain>
    </source>
</reference>
<dbReference type="CDD" id="cd00265">
    <property type="entry name" value="MADS_MEF2_like"/>
    <property type="match status" value="1"/>
</dbReference>
<dbReference type="SMART" id="SM00432">
    <property type="entry name" value="MADS"/>
    <property type="match status" value="1"/>
</dbReference>
<dbReference type="PRINTS" id="PR00404">
    <property type="entry name" value="MADSDOMAIN"/>
</dbReference>
<dbReference type="GO" id="GO:0099402">
    <property type="term" value="P:plant organ development"/>
    <property type="evidence" value="ECO:0007669"/>
    <property type="project" value="UniProtKB-ARBA"/>
</dbReference>
<evidence type="ECO:0000256" key="7">
    <source>
        <dbReference type="SAM" id="MobiDB-lite"/>
    </source>
</evidence>
<dbReference type="GO" id="GO:0046983">
    <property type="term" value="F:protein dimerization activity"/>
    <property type="evidence" value="ECO:0007669"/>
    <property type="project" value="InterPro"/>
</dbReference>
<dbReference type="AlphaFoldDB" id="A0A804L9Q9"/>
<keyword evidence="2" id="KW-0805">Transcription regulation</keyword>
<name>A0A804L9Q9_MUSAM</name>
<dbReference type="PANTHER" id="PTHR48019">
    <property type="entry name" value="SERUM RESPONSE FACTOR HOMOLOG"/>
    <property type="match status" value="1"/>
</dbReference>
<evidence type="ECO:0000256" key="4">
    <source>
        <dbReference type="ARBA" id="ARBA00023163"/>
    </source>
</evidence>
<evidence type="ECO:0000259" key="9">
    <source>
        <dbReference type="PROSITE" id="PS51297"/>
    </source>
</evidence>
<gene>
    <name evidence="10" type="ORF">GSMUA_05270.1</name>
</gene>
<dbReference type="InParanoid" id="A0A804L9Q9"/>
<dbReference type="InterPro" id="IPR033896">
    <property type="entry name" value="MEF2-like_N"/>
</dbReference>
<dbReference type="GO" id="GO:0000978">
    <property type="term" value="F:RNA polymerase II cis-regulatory region sequence-specific DNA binding"/>
    <property type="evidence" value="ECO:0000318"/>
    <property type="project" value="GO_Central"/>
</dbReference>
<dbReference type="FunCoup" id="A0A804L9Q9">
    <property type="interactions" value="67"/>
</dbReference>
<dbReference type="Gene3D" id="3.40.1810.10">
    <property type="entry name" value="Transcription factor, MADS-box"/>
    <property type="match status" value="1"/>
</dbReference>
<dbReference type="InterPro" id="IPR002100">
    <property type="entry name" value="TF_MADSbox"/>
</dbReference>
<dbReference type="GO" id="GO:0005634">
    <property type="term" value="C:nucleus"/>
    <property type="evidence" value="ECO:0007669"/>
    <property type="project" value="UniProtKB-SubCell"/>
</dbReference>
<dbReference type="InterPro" id="IPR036879">
    <property type="entry name" value="TF_MADSbox_sf"/>
</dbReference>
<evidence type="ECO:0000256" key="6">
    <source>
        <dbReference type="SAM" id="Coils"/>
    </source>
</evidence>
<sequence>MVRGKTEMKRIENAASRQVTFSKRRNGLLKKAFELSVLCDVEIGLIVFSPRGKLYEFSSSSLQSTIERYRERTKEDTSSTTREQDAKRKYEAESLSKKLEDLEASKQKFLGEKLDSCLSDELYEIERKIEKSLRSIRARKYHLIEEQIAEQKEKVSSLEKGNELLHEKVNQLRRLPSTVAEEVPSPGTHGQQTEADTQLRIGRPGMETHDMWKGY</sequence>
<dbReference type="GO" id="GO:0009908">
    <property type="term" value="P:flower development"/>
    <property type="evidence" value="ECO:0007669"/>
    <property type="project" value="UniProtKB-ARBA"/>
</dbReference>
<evidence type="ECO:0000256" key="1">
    <source>
        <dbReference type="ARBA" id="ARBA00004123"/>
    </source>
</evidence>
<comment type="subcellular location">
    <subcellularLocation>
        <location evidence="1">Nucleus</location>
    </subcellularLocation>
</comment>
<dbReference type="GO" id="GO:0006357">
    <property type="term" value="P:regulation of transcription by RNA polymerase II"/>
    <property type="evidence" value="ECO:0000318"/>
    <property type="project" value="GO_Central"/>
</dbReference>
<dbReference type="GO" id="GO:0000981">
    <property type="term" value="F:DNA-binding transcription factor activity, RNA polymerase II-specific"/>
    <property type="evidence" value="ECO:0000318"/>
    <property type="project" value="GO_Central"/>
</dbReference>
<protein>
    <submittedName>
        <fullName evidence="10">(wild Malaysian banana) hypothetical protein</fullName>
    </submittedName>
</protein>
<feature type="coiled-coil region" evidence="6">
    <location>
        <begin position="141"/>
        <end position="168"/>
    </location>
</feature>
<feature type="region of interest" description="Disordered" evidence="7">
    <location>
        <begin position="68"/>
        <end position="89"/>
    </location>
</feature>
<reference evidence="10" key="1">
    <citation type="submission" date="2021-03" db="EMBL/GenBank/DDBJ databases">
        <authorList>
            <consortium name="Genoscope - CEA"/>
            <person name="William W."/>
        </authorList>
    </citation>
    <scope>NUCLEOTIDE SEQUENCE</scope>
    <source>
        <strain evidence="10">Doubled-haploid Pahang</strain>
    </source>
</reference>
<dbReference type="InterPro" id="IPR002487">
    <property type="entry name" value="TF_Kbox"/>
</dbReference>
<dbReference type="EnsemblPlants" id="Ma11_t19830.1">
    <property type="protein sequence ID" value="Ma11_p19830.1"/>
    <property type="gene ID" value="Ma11_g19830"/>
</dbReference>
<evidence type="ECO:0000256" key="3">
    <source>
        <dbReference type="ARBA" id="ARBA00023125"/>
    </source>
</evidence>
<keyword evidence="4" id="KW-0804">Transcription</keyword>
<dbReference type="FunFam" id="3.40.1810.10:FF:000030">
    <property type="entry name" value="Agamous-like MADS-box protein AGL13"/>
    <property type="match status" value="1"/>
</dbReference>
<evidence type="ECO:0000256" key="2">
    <source>
        <dbReference type="ARBA" id="ARBA00023015"/>
    </source>
</evidence>
<evidence type="ECO:0000259" key="8">
    <source>
        <dbReference type="PROSITE" id="PS50066"/>
    </source>
</evidence>
<feature type="domain" description="MADS-box" evidence="8">
    <location>
        <begin position="1"/>
        <end position="61"/>
    </location>
</feature>
<keyword evidence="6" id="KW-0175">Coiled coil</keyword>
<accession>A0A804L9Q9</accession>
<keyword evidence="3" id="KW-0238">DNA-binding</keyword>
<evidence type="ECO:0000313" key="11">
    <source>
        <dbReference type="EnsemblPlants" id="Ma11_p19830.1"/>
    </source>
</evidence>
<evidence type="ECO:0000313" key="12">
    <source>
        <dbReference type="Proteomes" id="UP000012960"/>
    </source>
</evidence>
<evidence type="ECO:0000313" key="10">
    <source>
        <dbReference type="EMBL" id="CAG1865101.1"/>
    </source>
</evidence>
<feature type="domain" description="K-box" evidence="9">
    <location>
        <begin position="85"/>
        <end position="175"/>
    </location>
</feature>
<keyword evidence="5" id="KW-0539">Nucleus</keyword>
<organism evidence="11 12">
    <name type="scientific">Musa acuminata subsp. malaccensis</name>
    <name type="common">Wild banana</name>
    <name type="synonym">Musa malaccensis</name>
    <dbReference type="NCBI Taxonomy" id="214687"/>
    <lineage>
        <taxon>Eukaryota</taxon>
        <taxon>Viridiplantae</taxon>
        <taxon>Streptophyta</taxon>
        <taxon>Embryophyta</taxon>
        <taxon>Tracheophyta</taxon>
        <taxon>Spermatophyta</taxon>
        <taxon>Magnoliopsida</taxon>
        <taxon>Liliopsida</taxon>
        <taxon>Zingiberales</taxon>
        <taxon>Musaceae</taxon>
        <taxon>Musa</taxon>
    </lineage>
</organism>
<dbReference type="OrthoDB" id="1898716at2759"/>
<dbReference type="SUPFAM" id="SSF55455">
    <property type="entry name" value="SRF-like"/>
    <property type="match status" value="1"/>
</dbReference>
<dbReference type="PROSITE" id="PS00350">
    <property type="entry name" value="MADS_BOX_1"/>
    <property type="match status" value="1"/>
</dbReference>
<dbReference type="InterPro" id="IPR050142">
    <property type="entry name" value="MADS-box/MEF2_TF"/>
</dbReference>
<dbReference type="EMBL" id="HG996475">
    <property type="protein sequence ID" value="CAG1865101.1"/>
    <property type="molecule type" value="Genomic_DNA"/>
</dbReference>
<dbReference type="OMA" id="GINHTRE"/>
<dbReference type="PROSITE" id="PS51297">
    <property type="entry name" value="K_BOX"/>
    <property type="match status" value="1"/>
</dbReference>